<dbReference type="EMBL" id="AMCV02000043">
    <property type="protein sequence ID" value="TDZ15165.1"/>
    <property type="molecule type" value="Genomic_DNA"/>
</dbReference>
<protein>
    <recommendedName>
        <fullName evidence="4">Secreted protein</fullName>
    </recommendedName>
</protein>
<organism evidence="2 3">
    <name type="scientific">Colletotrichum orbiculare (strain 104-T / ATCC 96160 / CBS 514.97 / LARS 414 / MAFF 240422)</name>
    <name type="common">Cucumber anthracnose fungus</name>
    <name type="synonym">Colletotrichum lagenarium</name>
    <dbReference type="NCBI Taxonomy" id="1213857"/>
    <lineage>
        <taxon>Eukaryota</taxon>
        <taxon>Fungi</taxon>
        <taxon>Dikarya</taxon>
        <taxon>Ascomycota</taxon>
        <taxon>Pezizomycotina</taxon>
        <taxon>Sordariomycetes</taxon>
        <taxon>Hypocreomycetidae</taxon>
        <taxon>Glomerellales</taxon>
        <taxon>Glomerellaceae</taxon>
        <taxon>Colletotrichum</taxon>
        <taxon>Colletotrichum orbiculare species complex</taxon>
    </lineage>
</organism>
<name>A0A484FCA7_COLOR</name>
<keyword evidence="1" id="KW-0732">Signal</keyword>
<dbReference type="OrthoDB" id="3660698at2759"/>
<feature type="signal peptide" evidence="1">
    <location>
        <begin position="1"/>
        <end position="28"/>
    </location>
</feature>
<accession>A0A484FCA7</accession>
<dbReference type="PROSITE" id="PS51257">
    <property type="entry name" value="PROKAR_LIPOPROTEIN"/>
    <property type="match status" value="1"/>
</dbReference>
<feature type="chain" id="PRO_5019838118" description="Secreted protein" evidence="1">
    <location>
        <begin position="29"/>
        <end position="112"/>
    </location>
</feature>
<evidence type="ECO:0000313" key="2">
    <source>
        <dbReference type="EMBL" id="TDZ15165.1"/>
    </source>
</evidence>
<comment type="caution">
    <text evidence="2">The sequence shown here is derived from an EMBL/GenBank/DDBJ whole genome shotgun (WGS) entry which is preliminary data.</text>
</comment>
<proteinExistence type="predicted"/>
<evidence type="ECO:0008006" key="4">
    <source>
        <dbReference type="Google" id="ProtNLM"/>
    </source>
</evidence>
<keyword evidence="3" id="KW-1185">Reference proteome</keyword>
<evidence type="ECO:0000256" key="1">
    <source>
        <dbReference type="SAM" id="SignalP"/>
    </source>
</evidence>
<dbReference type="AlphaFoldDB" id="A0A484FCA7"/>
<evidence type="ECO:0000313" key="3">
    <source>
        <dbReference type="Proteomes" id="UP000014480"/>
    </source>
</evidence>
<reference evidence="3" key="2">
    <citation type="journal article" date="2019" name="Mol. Plant Microbe Interact.">
        <title>Genome sequence resources for four phytopathogenic fungi from the Colletotrichum orbiculare species complex.</title>
        <authorList>
            <person name="Gan P."/>
            <person name="Tsushima A."/>
            <person name="Narusaka M."/>
            <person name="Narusaka Y."/>
            <person name="Takano Y."/>
            <person name="Kubo Y."/>
            <person name="Shirasu K."/>
        </authorList>
    </citation>
    <scope>GENOME REANNOTATION</scope>
    <source>
        <strain evidence="3">104-T / ATCC 96160 / CBS 514.97 / LARS 414 / MAFF 240422</strain>
    </source>
</reference>
<reference evidence="3" key="1">
    <citation type="journal article" date="2013" name="New Phytol.">
        <title>Comparative genomic and transcriptomic analyses reveal the hemibiotrophic stage shift of Colletotrichum fungi.</title>
        <authorList>
            <person name="Gan P."/>
            <person name="Ikeda K."/>
            <person name="Irieda H."/>
            <person name="Narusaka M."/>
            <person name="O'Connell R.J."/>
            <person name="Narusaka Y."/>
            <person name="Takano Y."/>
            <person name="Kubo Y."/>
            <person name="Shirasu K."/>
        </authorList>
    </citation>
    <scope>NUCLEOTIDE SEQUENCE [LARGE SCALE GENOMIC DNA]</scope>
    <source>
        <strain evidence="3">104-T / ATCC 96160 / CBS 514.97 / LARS 414 / MAFF 240422</strain>
    </source>
</reference>
<dbReference type="Proteomes" id="UP000014480">
    <property type="component" value="Unassembled WGS sequence"/>
</dbReference>
<gene>
    <name evidence="2" type="ORF">Cob_v011874</name>
</gene>
<sequence length="112" mass="12665">MWDRQSHRLNMKLGIILASLSFASAVQACNVYQHCHCYNSDGVPNDSATADVCKDFGELRDKTDGDRTYKECYFYRFNIFGSQGIGNCQMRKSCKSKGATGDDSSCRKKILW</sequence>